<keyword evidence="7" id="KW-0539">Nucleus</keyword>
<comment type="subcellular location">
    <subcellularLocation>
        <location evidence="1">Nucleus</location>
    </subcellularLocation>
</comment>
<evidence type="ECO:0000256" key="3">
    <source>
        <dbReference type="ARBA" id="ARBA00022679"/>
    </source>
</evidence>
<dbReference type="InterPro" id="IPR050117">
    <property type="entry name" value="MAPK"/>
</dbReference>
<dbReference type="PROSITE" id="PS50011">
    <property type="entry name" value="PROTEIN_KINASE_DOM"/>
    <property type="match status" value="1"/>
</dbReference>
<dbReference type="FunFam" id="1.10.510.10:FF:000624">
    <property type="entry name" value="Mitogen-activated protein kinase"/>
    <property type="match status" value="1"/>
</dbReference>
<evidence type="ECO:0000313" key="10">
    <source>
        <dbReference type="Proteomes" id="UP000268162"/>
    </source>
</evidence>
<reference evidence="10" key="1">
    <citation type="journal article" date="2018" name="Nat. Microbiol.">
        <title>Leveraging single-cell genomics to expand the fungal tree of life.</title>
        <authorList>
            <person name="Ahrendt S.R."/>
            <person name="Quandt C.A."/>
            <person name="Ciobanu D."/>
            <person name="Clum A."/>
            <person name="Salamov A."/>
            <person name="Andreopoulos B."/>
            <person name="Cheng J.F."/>
            <person name="Woyke T."/>
            <person name="Pelin A."/>
            <person name="Henrissat B."/>
            <person name="Reynolds N.K."/>
            <person name="Benny G.L."/>
            <person name="Smith M.E."/>
            <person name="James T.Y."/>
            <person name="Grigoriev I.V."/>
        </authorList>
    </citation>
    <scope>NUCLEOTIDE SEQUENCE [LARGE SCALE GENOMIC DNA]</scope>
    <source>
        <strain evidence="10">RSA 468</strain>
    </source>
</reference>
<dbReference type="SUPFAM" id="SSF56112">
    <property type="entry name" value="Protein kinase-like (PK-like)"/>
    <property type="match status" value="1"/>
</dbReference>
<dbReference type="Gene3D" id="3.30.200.20">
    <property type="entry name" value="Phosphorylase Kinase, domain 1"/>
    <property type="match status" value="1"/>
</dbReference>
<evidence type="ECO:0000313" key="9">
    <source>
        <dbReference type="EMBL" id="RKP35752.1"/>
    </source>
</evidence>
<dbReference type="InterPro" id="IPR000719">
    <property type="entry name" value="Prot_kinase_dom"/>
</dbReference>
<proteinExistence type="predicted"/>
<name>A0A4P9ZSR1_9FUNG</name>
<dbReference type="Pfam" id="PF00069">
    <property type="entry name" value="Pkinase"/>
    <property type="match status" value="1"/>
</dbReference>
<feature type="domain" description="Protein kinase" evidence="8">
    <location>
        <begin position="4"/>
        <end position="276"/>
    </location>
</feature>
<keyword evidence="10" id="KW-1185">Reference proteome</keyword>
<dbReference type="InterPro" id="IPR008271">
    <property type="entry name" value="Ser/Thr_kinase_AS"/>
</dbReference>
<organism evidence="9 10">
    <name type="scientific">Dimargaris cristalligena</name>
    <dbReference type="NCBI Taxonomy" id="215637"/>
    <lineage>
        <taxon>Eukaryota</taxon>
        <taxon>Fungi</taxon>
        <taxon>Fungi incertae sedis</taxon>
        <taxon>Zoopagomycota</taxon>
        <taxon>Kickxellomycotina</taxon>
        <taxon>Dimargaritomycetes</taxon>
        <taxon>Dimargaritales</taxon>
        <taxon>Dimargaritaceae</taxon>
        <taxon>Dimargaris</taxon>
    </lineage>
</organism>
<dbReference type="EMBL" id="ML002796">
    <property type="protein sequence ID" value="RKP35752.1"/>
    <property type="molecule type" value="Genomic_DNA"/>
</dbReference>
<dbReference type="GO" id="GO:0005524">
    <property type="term" value="F:ATP binding"/>
    <property type="evidence" value="ECO:0007669"/>
    <property type="project" value="UniProtKB-KW"/>
</dbReference>
<keyword evidence="5 9" id="KW-0418">Kinase</keyword>
<evidence type="ECO:0000256" key="6">
    <source>
        <dbReference type="ARBA" id="ARBA00022840"/>
    </source>
</evidence>
<dbReference type="GO" id="GO:0005634">
    <property type="term" value="C:nucleus"/>
    <property type="evidence" value="ECO:0007669"/>
    <property type="project" value="UniProtKB-SubCell"/>
</dbReference>
<evidence type="ECO:0000256" key="1">
    <source>
        <dbReference type="ARBA" id="ARBA00004123"/>
    </source>
</evidence>
<gene>
    <name evidence="9" type="ORF">BJ085DRAFT_43391</name>
</gene>
<sequence length="302" mass="34118">MQKYNVQSTLGEGAFSSVIEARCIETGEVVNSTTVNEIDALKNLKHPNIITLKDSFRQDYRFFLVFERMDQNLLQLTTSRKNRPFGEDTIRSISRQILEGVAFIHEHGYFHRDLKPENILITGLQVKVADFGLVQRLDDHRPLTSYISTRWYRAPEILLQCDRYSSPIDLWAVGAILAEVIMVRPLFPGKNQMDQLHRIFKVMGSPNLSHGTGGIWYEGALQAKHLGVCFIDIPATGLSKIIPNASPEMLSLLEHLLVLKPENRVTARRALQLPVFQAPVPHYAAGDRQTLGISLHPLRTTA</sequence>
<dbReference type="Proteomes" id="UP000268162">
    <property type="component" value="Unassembled WGS sequence"/>
</dbReference>
<keyword evidence="3" id="KW-0808">Transferase</keyword>
<dbReference type="SMART" id="SM00220">
    <property type="entry name" value="S_TKc"/>
    <property type="match status" value="1"/>
</dbReference>
<keyword evidence="4" id="KW-0547">Nucleotide-binding</keyword>
<accession>A0A4P9ZSR1</accession>
<keyword evidence="2" id="KW-0723">Serine/threonine-protein kinase</keyword>
<dbReference type="PANTHER" id="PTHR24055">
    <property type="entry name" value="MITOGEN-ACTIVATED PROTEIN KINASE"/>
    <property type="match status" value="1"/>
</dbReference>
<keyword evidence="6" id="KW-0067">ATP-binding</keyword>
<evidence type="ECO:0000256" key="5">
    <source>
        <dbReference type="ARBA" id="ARBA00022777"/>
    </source>
</evidence>
<dbReference type="STRING" id="215637.A0A4P9ZSR1"/>
<evidence type="ECO:0000256" key="7">
    <source>
        <dbReference type="ARBA" id="ARBA00023242"/>
    </source>
</evidence>
<evidence type="ECO:0000256" key="4">
    <source>
        <dbReference type="ARBA" id="ARBA00022741"/>
    </source>
</evidence>
<dbReference type="Gene3D" id="1.10.510.10">
    <property type="entry name" value="Transferase(Phosphotransferase) domain 1"/>
    <property type="match status" value="1"/>
</dbReference>
<dbReference type="GO" id="GO:0004674">
    <property type="term" value="F:protein serine/threonine kinase activity"/>
    <property type="evidence" value="ECO:0007669"/>
    <property type="project" value="UniProtKB-KW"/>
</dbReference>
<dbReference type="InterPro" id="IPR011009">
    <property type="entry name" value="Kinase-like_dom_sf"/>
</dbReference>
<dbReference type="PROSITE" id="PS00108">
    <property type="entry name" value="PROTEIN_KINASE_ST"/>
    <property type="match status" value="1"/>
</dbReference>
<evidence type="ECO:0000256" key="2">
    <source>
        <dbReference type="ARBA" id="ARBA00022527"/>
    </source>
</evidence>
<protein>
    <submittedName>
        <fullName evidence="9">Kinase-like domain-containing protein</fullName>
    </submittedName>
</protein>
<dbReference type="AlphaFoldDB" id="A0A4P9ZSR1"/>
<evidence type="ECO:0000259" key="8">
    <source>
        <dbReference type="PROSITE" id="PS50011"/>
    </source>
</evidence>